<protein>
    <recommendedName>
        <fullName evidence="2">Protein TIFY</fullName>
    </recommendedName>
    <alternativeName>
        <fullName evidence="2">Jasmonate ZIM domain-containing protein</fullName>
    </alternativeName>
</protein>
<dbReference type="GO" id="GO:0009611">
    <property type="term" value="P:response to wounding"/>
    <property type="evidence" value="ECO:0007669"/>
    <property type="project" value="UniProtKB-UniRule"/>
</dbReference>
<organism evidence="5 6">
    <name type="scientific">Abeliophyllum distichum</name>
    <dbReference type="NCBI Taxonomy" id="126358"/>
    <lineage>
        <taxon>Eukaryota</taxon>
        <taxon>Viridiplantae</taxon>
        <taxon>Streptophyta</taxon>
        <taxon>Embryophyta</taxon>
        <taxon>Tracheophyta</taxon>
        <taxon>Spermatophyta</taxon>
        <taxon>Magnoliopsida</taxon>
        <taxon>eudicotyledons</taxon>
        <taxon>Gunneridae</taxon>
        <taxon>Pentapetalae</taxon>
        <taxon>asterids</taxon>
        <taxon>lamiids</taxon>
        <taxon>Lamiales</taxon>
        <taxon>Oleaceae</taxon>
        <taxon>Forsythieae</taxon>
        <taxon>Abeliophyllum</taxon>
    </lineage>
</organism>
<comment type="subcellular location">
    <subcellularLocation>
        <location evidence="2">Nucleus</location>
    </subcellularLocation>
</comment>
<dbReference type="InterPro" id="IPR040390">
    <property type="entry name" value="TIFY/JAZ"/>
</dbReference>
<sequence>MKAASPSESSLSTGCSRPRHPLLDMKNSGMNRNEKKQNQQLTIFCNGKVAVCDVTELQARAIILVASREMEGKSDTKPGSDPWLLPFLESPLNSLSMKKSLQRFLQKRKARIQATSLYHQ</sequence>
<gene>
    <name evidence="5" type="ORF">Adt_43250</name>
</gene>
<accession>A0ABD1PUU5</accession>
<dbReference type="GO" id="GO:0005634">
    <property type="term" value="C:nucleus"/>
    <property type="evidence" value="ECO:0007669"/>
    <property type="project" value="UniProtKB-SubCell"/>
</dbReference>
<comment type="domain">
    <text evidence="2">The jas domain is required for interaction with COI1.</text>
</comment>
<feature type="region of interest" description="Disordered" evidence="3">
    <location>
        <begin position="1"/>
        <end position="34"/>
    </location>
</feature>
<evidence type="ECO:0000256" key="3">
    <source>
        <dbReference type="SAM" id="MobiDB-lite"/>
    </source>
</evidence>
<proteinExistence type="inferred from homology"/>
<keyword evidence="2" id="KW-1184">Jasmonic acid signaling pathway</keyword>
<dbReference type="PANTHER" id="PTHR33077">
    <property type="entry name" value="PROTEIN TIFY 4A-RELATED-RELATED"/>
    <property type="match status" value="1"/>
</dbReference>
<comment type="similarity">
    <text evidence="1 2">Belongs to the TIFY/JAZ family.</text>
</comment>
<dbReference type="Pfam" id="PF09425">
    <property type="entry name" value="Jas_motif"/>
    <property type="match status" value="1"/>
</dbReference>
<dbReference type="GO" id="GO:0031347">
    <property type="term" value="P:regulation of defense response"/>
    <property type="evidence" value="ECO:0007669"/>
    <property type="project" value="UniProtKB-UniRule"/>
</dbReference>
<dbReference type="InterPro" id="IPR018467">
    <property type="entry name" value="CCT_CS"/>
</dbReference>
<dbReference type="EMBL" id="JBFOLK010000013">
    <property type="protein sequence ID" value="KAL2467399.1"/>
    <property type="molecule type" value="Genomic_DNA"/>
</dbReference>
<dbReference type="Pfam" id="PF06200">
    <property type="entry name" value="tify"/>
    <property type="match status" value="1"/>
</dbReference>
<dbReference type="PANTHER" id="PTHR33077:SF17">
    <property type="entry name" value="PROTEIN TIFY 5B"/>
    <property type="match status" value="1"/>
</dbReference>
<name>A0ABD1PUU5_9LAMI</name>
<dbReference type="GO" id="GO:2000022">
    <property type="term" value="P:regulation of jasmonic acid mediated signaling pathway"/>
    <property type="evidence" value="ECO:0007669"/>
    <property type="project" value="UniProtKB-UniRule"/>
</dbReference>
<evidence type="ECO:0000313" key="5">
    <source>
        <dbReference type="EMBL" id="KAL2467399.1"/>
    </source>
</evidence>
<keyword evidence="2" id="KW-0539">Nucleus</keyword>
<dbReference type="InterPro" id="IPR010399">
    <property type="entry name" value="Tify_dom"/>
</dbReference>
<feature type="compositionally biased region" description="Polar residues" evidence="3">
    <location>
        <begin position="1"/>
        <end position="15"/>
    </location>
</feature>
<evidence type="ECO:0000313" key="6">
    <source>
        <dbReference type="Proteomes" id="UP001604336"/>
    </source>
</evidence>
<comment type="caution">
    <text evidence="5">The sequence shown here is derived from an EMBL/GenBank/DDBJ whole genome shotgun (WGS) entry which is preliminary data.</text>
</comment>
<evidence type="ECO:0000259" key="4">
    <source>
        <dbReference type="PROSITE" id="PS51320"/>
    </source>
</evidence>
<evidence type="ECO:0000256" key="1">
    <source>
        <dbReference type="ARBA" id="ARBA00008614"/>
    </source>
</evidence>
<dbReference type="AlphaFoldDB" id="A0ABD1PUU5"/>
<dbReference type="SMART" id="SM00979">
    <property type="entry name" value="TIFY"/>
    <property type="match status" value="1"/>
</dbReference>
<dbReference type="Proteomes" id="UP001604336">
    <property type="component" value="Unassembled WGS sequence"/>
</dbReference>
<keyword evidence="6" id="KW-1185">Reference proteome</keyword>
<feature type="domain" description="Tify" evidence="4">
    <location>
        <begin position="34"/>
        <end position="68"/>
    </location>
</feature>
<evidence type="ECO:0000256" key="2">
    <source>
        <dbReference type="RuleBase" id="RU369065"/>
    </source>
</evidence>
<dbReference type="PROSITE" id="PS51320">
    <property type="entry name" value="TIFY"/>
    <property type="match status" value="1"/>
</dbReference>
<reference evidence="6" key="1">
    <citation type="submission" date="2024-07" db="EMBL/GenBank/DDBJ databases">
        <title>Two chromosome-level genome assemblies of Korean endemic species Abeliophyllum distichum and Forsythia ovata (Oleaceae).</title>
        <authorList>
            <person name="Jang H."/>
        </authorList>
    </citation>
    <scope>NUCLEOTIDE SEQUENCE [LARGE SCALE GENOMIC DNA]</scope>
</reference>
<comment type="function">
    <text evidence="2">Repressor of jasmonate responses.</text>
</comment>